<evidence type="ECO:0008006" key="3">
    <source>
        <dbReference type="Google" id="ProtNLM"/>
    </source>
</evidence>
<comment type="caution">
    <text evidence="1">The sequence shown here is derived from an EMBL/GenBank/DDBJ whole genome shotgun (WGS) entry which is preliminary data.</text>
</comment>
<dbReference type="Proteomes" id="UP001500886">
    <property type="component" value="Unassembled WGS sequence"/>
</dbReference>
<gene>
    <name evidence="1" type="ORF">GCM10010315_23830</name>
</gene>
<dbReference type="InterPro" id="IPR046300">
    <property type="entry name" value="DUF6415"/>
</dbReference>
<dbReference type="EMBL" id="BAAASL010000008">
    <property type="protein sequence ID" value="GAA2715207.1"/>
    <property type="molecule type" value="Genomic_DNA"/>
</dbReference>
<organism evidence="1 2">
    <name type="scientific">Streptomyces luteosporeus</name>
    <dbReference type="NCBI Taxonomy" id="173856"/>
    <lineage>
        <taxon>Bacteria</taxon>
        <taxon>Bacillati</taxon>
        <taxon>Actinomycetota</taxon>
        <taxon>Actinomycetes</taxon>
        <taxon>Kitasatosporales</taxon>
        <taxon>Streptomycetaceae</taxon>
        <taxon>Streptomyces</taxon>
    </lineage>
</organism>
<evidence type="ECO:0000313" key="2">
    <source>
        <dbReference type="Proteomes" id="UP001500886"/>
    </source>
</evidence>
<accession>A0ABN3TQJ1</accession>
<evidence type="ECO:0000313" key="1">
    <source>
        <dbReference type="EMBL" id="GAA2715207.1"/>
    </source>
</evidence>
<name>A0ABN3TQJ1_9ACTN</name>
<proteinExistence type="predicted"/>
<keyword evidence="2" id="KW-1185">Reference proteome</keyword>
<dbReference type="Pfam" id="PF19979">
    <property type="entry name" value="DUF6415"/>
    <property type="match status" value="1"/>
</dbReference>
<protein>
    <recommendedName>
        <fullName evidence="3">SAV-6107-like HEPN domain-containing protein</fullName>
    </recommendedName>
</protein>
<reference evidence="1 2" key="1">
    <citation type="journal article" date="2019" name="Int. J. Syst. Evol. Microbiol.">
        <title>The Global Catalogue of Microorganisms (GCM) 10K type strain sequencing project: providing services to taxonomists for standard genome sequencing and annotation.</title>
        <authorList>
            <consortium name="The Broad Institute Genomics Platform"/>
            <consortium name="The Broad Institute Genome Sequencing Center for Infectious Disease"/>
            <person name="Wu L."/>
            <person name="Ma J."/>
        </authorList>
    </citation>
    <scope>NUCLEOTIDE SEQUENCE [LARGE SCALE GENOMIC DNA]</scope>
    <source>
        <strain evidence="1 2">JCM 4542</strain>
    </source>
</reference>
<sequence length="161" mass="17622">MAFTFPLSFHGTGSAGRGGYLDVSDDHDEEARALHPETETDADRIAIEMAQYLRQAVHRSLSSPAVLPRYEQVAETTARLRDFLTRLLPTVEVYAAGLATDTPAWHRARSIIEAAHQTLAADSGPGLKSAVLHMQDVGRACHELQGILPERPRPVRPTCVT</sequence>